<sequence length="80" mass="8674">MLALLISLLAHAVLLLVESPAVRTPATRLRAFLRPRPPIQQAHEINMATTPSGVPRALKGGAETAGRRIVRRGESARRFA</sequence>
<organism evidence="1 2">
    <name type="scientific">Niveibacterium umoris</name>
    <dbReference type="NCBI Taxonomy" id="1193620"/>
    <lineage>
        <taxon>Bacteria</taxon>
        <taxon>Pseudomonadati</taxon>
        <taxon>Pseudomonadota</taxon>
        <taxon>Betaproteobacteria</taxon>
        <taxon>Rhodocyclales</taxon>
        <taxon>Rhodocyclaceae</taxon>
        <taxon>Niveibacterium</taxon>
    </lineage>
</organism>
<evidence type="ECO:0000313" key="2">
    <source>
        <dbReference type="Proteomes" id="UP000561045"/>
    </source>
</evidence>
<dbReference type="RefSeq" id="WP_183631285.1">
    <property type="nucleotide sequence ID" value="NZ_BAABLE010000011.1"/>
</dbReference>
<dbReference type="Proteomes" id="UP000561045">
    <property type="component" value="Unassembled WGS sequence"/>
</dbReference>
<protein>
    <submittedName>
        <fullName evidence="1">Uncharacterized protein</fullName>
    </submittedName>
</protein>
<accession>A0A840BBY4</accession>
<evidence type="ECO:0000313" key="1">
    <source>
        <dbReference type="EMBL" id="MBB4011051.1"/>
    </source>
</evidence>
<gene>
    <name evidence="1" type="ORF">GGR36_000359</name>
</gene>
<reference evidence="1 2" key="1">
    <citation type="submission" date="2020-08" db="EMBL/GenBank/DDBJ databases">
        <title>Genomic Encyclopedia of Type Strains, Phase IV (KMG-IV): sequencing the most valuable type-strain genomes for metagenomic binning, comparative biology and taxonomic classification.</title>
        <authorList>
            <person name="Goeker M."/>
        </authorList>
    </citation>
    <scope>NUCLEOTIDE SEQUENCE [LARGE SCALE GENOMIC DNA]</scope>
    <source>
        <strain evidence="1 2">DSM 106739</strain>
    </source>
</reference>
<dbReference type="AlphaFoldDB" id="A0A840BBY4"/>
<keyword evidence="2" id="KW-1185">Reference proteome</keyword>
<comment type="caution">
    <text evidence="1">The sequence shown here is derived from an EMBL/GenBank/DDBJ whole genome shotgun (WGS) entry which is preliminary data.</text>
</comment>
<proteinExistence type="predicted"/>
<dbReference type="EMBL" id="JACIET010000001">
    <property type="protein sequence ID" value="MBB4011051.1"/>
    <property type="molecule type" value="Genomic_DNA"/>
</dbReference>
<name>A0A840BBY4_9RHOO</name>